<dbReference type="PANTHER" id="PTHR11960">
    <property type="entry name" value="EUKARYOTIC TRANSLATION INITIATION FACTOR 4E RELATED"/>
    <property type="match status" value="1"/>
</dbReference>
<evidence type="ECO:0000256" key="1">
    <source>
        <dbReference type="RuleBase" id="RU004374"/>
    </source>
</evidence>
<feature type="compositionally biased region" description="Basic and acidic residues" evidence="2">
    <location>
        <begin position="40"/>
        <end position="50"/>
    </location>
</feature>
<dbReference type="SUPFAM" id="SSF55418">
    <property type="entry name" value="eIF4e-like"/>
    <property type="match status" value="1"/>
</dbReference>
<dbReference type="GO" id="GO:0016281">
    <property type="term" value="C:eukaryotic translation initiation factor 4F complex"/>
    <property type="evidence" value="ECO:0007669"/>
    <property type="project" value="TreeGrafter"/>
</dbReference>
<dbReference type="InterPro" id="IPR001040">
    <property type="entry name" value="TIF_eIF_4E"/>
</dbReference>
<dbReference type="Pfam" id="PF01652">
    <property type="entry name" value="IF4E"/>
    <property type="match status" value="1"/>
</dbReference>
<comment type="caution">
    <text evidence="3">The sequence shown here is derived from an EMBL/GenBank/DDBJ whole genome shotgun (WGS) entry which is preliminary data.</text>
</comment>
<comment type="similarity">
    <text evidence="1">Belongs to the eukaryotic initiation factor 4E family.</text>
</comment>
<gene>
    <name evidence="3" type="ORF">MKK02DRAFT_42311</name>
</gene>
<dbReference type="Gene3D" id="3.30.760.10">
    <property type="entry name" value="RNA Cap, Translation Initiation Factor Eif4e"/>
    <property type="match status" value="1"/>
</dbReference>
<feature type="region of interest" description="Disordered" evidence="2">
    <location>
        <begin position="421"/>
        <end position="453"/>
    </location>
</feature>
<name>A0AA38LV63_9TREE</name>
<keyword evidence="1" id="KW-0396">Initiation factor</keyword>
<feature type="compositionally biased region" description="Acidic residues" evidence="2">
    <location>
        <begin position="169"/>
        <end position="178"/>
    </location>
</feature>
<feature type="compositionally biased region" description="Basic and acidic residues" evidence="2">
    <location>
        <begin position="203"/>
        <end position="214"/>
    </location>
</feature>
<evidence type="ECO:0000313" key="3">
    <source>
        <dbReference type="EMBL" id="KAI9637932.1"/>
    </source>
</evidence>
<protein>
    <submittedName>
        <fullName evidence="3">Uncharacterized protein</fullName>
    </submittedName>
</protein>
<reference evidence="3" key="1">
    <citation type="journal article" date="2022" name="G3 (Bethesda)">
        <title>High quality genome of the basidiomycete yeast Dioszegia hungarica PDD-24b-2 isolated from cloud water.</title>
        <authorList>
            <person name="Jarrige D."/>
            <person name="Haridas S."/>
            <person name="Bleykasten-Grosshans C."/>
            <person name="Joly M."/>
            <person name="Nadalig T."/>
            <person name="Sancelme M."/>
            <person name="Vuilleumier S."/>
            <person name="Grigoriev I.V."/>
            <person name="Amato P."/>
            <person name="Bringel F."/>
        </authorList>
    </citation>
    <scope>NUCLEOTIDE SEQUENCE</scope>
    <source>
        <strain evidence="3">PDD-24b-2</strain>
    </source>
</reference>
<dbReference type="GeneID" id="77731133"/>
<feature type="compositionally biased region" description="Gly residues" evidence="2">
    <location>
        <begin position="785"/>
        <end position="818"/>
    </location>
</feature>
<accession>A0AA38LV63</accession>
<sequence length="869" mass="91968">MSPPKTPPSPYLANSTAPPSYPNSTPPSSTTSAFPSSDQDQDRPAPEVRRGTVIPPLSSFPSPVPPVVKPDFAVNALRNPRDYEIITRALKTHDQQALLDDVLHRTGYYAGEINGLVSRSARTRVVFTPAPMLESPSAEGSRSGAKSQEGASRKGTKEVKGEKEKMEVLEDTEEDEETVVQAVKKKKKKKGGQKKGKKAGAVKPEEEPKGKVEKEEEAEKEEVEKLVQAEEGIVGVQPADDPSETVNVELVNSEPVTTEVVAMVEPVIIEPVEELAAPSPAVVEPFEIPSTPASSVETHTTIAEAPESSAAEVILTPKAPHVQEASSLRITPSHLRGSTSPADLNAHSLLGDPGRITVNLPAPRAVSSPANMTAHTHPVVKLVPVVEEAADDTHSTTPPPAASSKAALPSIAVSSPEKLLLSPTATEIDEDEDEGSPRIIGLGGTRGLGHARRGDSMVSNGSDGDFSSTQLAQLTGFAPRPSVPQPAGDVIPEPATPESVTSDLPQTPITPPQQLLSTFPSPLTPHRHISLSPQPTLGSPLRYELVPPPILYSSDEGEVVSENAIANDNRTAKPWSLFFSDTSKDGQSRRANAHAAHAHMPSPEAYQHGLVPIFTADNLVDLFGYWRALRRQIANATGREIEYPHEYLKEGEMGLGLHCMKDDNNFHFFVRGVKPMWEDEMCVHGGKFMFAGPGDKMDSLFFDLVLLLISDRLSDDCPPNPGSGSQVLGISLSRRMSNTRLEVWVGGPGVPEREWIRRVQEVFVREARGERLYEYKPFHPPSTAAGGGGGGGGGGAGSGRGMGMGGVAMGKSSSGGAGPARSPMGGMGGGGGGMGRSGPGPGQGQGQGQGMFQGVMKGMPMARSLSMGL</sequence>
<keyword evidence="4" id="KW-1185">Reference proteome</keyword>
<dbReference type="EMBL" id="JAKWFO010000003">
    <property type="protein sequence ID" value="KAI9637932.1"/>
    <property type="molecule type" value="Genomic_DNA"/>
</dbReference>
<dbReference type="AlphaFoldDB" id="A0AA38LV63"/>
<feature type="compositionally biased region" description="Basic residues" evidence="2">
    <location>
        <begin position="183"/>
        <end position="200"/>
    </location>
</feature>
<dbReference type="RefSeq" id="XP_052947709.1">
    <property type="nucleotide sequence ID" value="XM_053091928.1"/>
</dbReference>
<feature type="compositionally biased region" description="Low complexity" evidence="2">
    <location>
        <begin position="26"/>
        <end position="37"/>
    </location>
</feature>
<feature type="region of interest" description="Disordered" evidence="2">
    <location>
        <begin position="778"/>
        <end position="853"/>
    </location>
</feature>
<evidence type="ECO:0000313" key="4">
    <source>
        <dbReference type="Proteomes" id="UP001164286"/>
    </source>
</evidence>
<feature type="region of interest" description="Disordered" evidence="2">
    <location>
        <begin position="132"/>
        <end position="219"/>
    </location>
</feature>
<feature type="region of interest" description="Disordered" evidence="2">
    <location>
        <begin position="390"/>
        <end position="409"/>
    </location>
</feature>
<evidence type="ECO:0000256" key="2">
    <source>
        <dbReference type="SAM" id="MobiDB-lite"/>
    </source>
</evidence>
<proteinExistence type="inferred from homology"/>
<keyword evidence="1" id="KW-0694">RNA-binding</keyword>
<feature type="region of interest" description="Disordered" evidence="2">
    <location>
        <begin position="1"/>
        <end position="67"/>
    </location>
</feature>
<dbReference type="Proteomes" id="UP001164286">
    <property type="component" value="Unassembled WGS sequence"/>
</dbReference>
<keyword evidence="1" id="KW-0648">Protein biosynthesis</keyword>
<dbReference type="PANTHER" id="PTHR11960:SF71">
    <property type="entry name" value="TRANSLATION INITIATION FACTOR 4E"/>
    <property type="match status" value="1"/>
</dbReference>
<dbReference type="GO" id="GO:0003743">
    <property type="term" value="F:translation initiation factor activity"/>
    <property type="evidence" value="ECO:0007669"/>
    <property type="project" value="UniProtKB-KW"/>
</dbReference>
<feature type="compositionally biased region" description="Gly residues" evidence="2">
    <location>
        <begin position="825"/>
        <end position="851"/>
    </location>
</feature>
<dbReference type="GO" id="GO:0000340">
    <property type="term" value="F:RNA 7-methylguanosine cap binding"/>
    <property type="evidence" value="ECO:0007669"/>
    <property type="project" value="TreeGrafter"/>
</dbReference>
<feature type="compositionally biased region" description="Basic and acidic residues" evidence="2">
    <location>
        <begin position="151"/>
        <end position="168"/>
    </location>
</feature>
<organism evidence="3 4">
    <name type="scientific">Dioszegia hungarica</name>
    <dbReference type="NCBI Taxonomy" id="4972"/>
    <lineage>
        <taxon>Eukaryota</taxon>
        <taxon>Fungi</taxon>
        <taxon>Dikarya</taxon>
        <taxon>Basidiomycota</taxon>
        <taxon>Agaricomycotina</taxon>
        <taxon>Tremellomycetes</taxon>
        <taxon>Tremellales</taxon>
        <taxon>Bulleribasidiaceae</taxon>
        <taxon>Dioszegia</taxon>
    </lineage>
</organism>
<feature type="compositionally biased region" description="Pro residues" evidence="2">
    <location>
        <begin position="1"/>
        <end position="10"/>
    </location>
</feature>
<dbReference type="InterPro" id="IPR023398">
    <property type="entry name" value="TIF_eIF4e-like"/>
</dbReference>
<feature type="compositionally biased region" description="Polar residues" evidence="2">
    <location>
        <begin position="138"/>
        <end position="150"/>
    </location>
</feature>